<feature type="compositionally biased region" description="Pro residues" evidence="1">
    <location>
        <begin position="154"/>
        <end position="171"/>
    </location>
</feature>
<feature type="region of interest" description="Disordered" evidence="1">
    <location>
        <begin position="137"/>
        <end position="171"/>
    </location>
</feature>
<name>A0A0D9P2K4_METAN</name>
<accession>A0A0D9P2K4</accession>
<sequence>MQTKALIFAAALVGSVVGQAPAPAPVELGAGSSKSAAAHSWEAPAPTAKPDHDWEHSSAASHEWHQASSSEAQHSWGSSADRHQNATVVTKTKVVSHYTTYCPEPTTVEIGNKMYTVTKPTTLTISECPCTITETHKKPHHTKEAPPHTKEIPPPKPPVQTPAVPQPPPPAATTGVVVAGADGLTAAYGFAMAAAGLVGGVFAL</sequence>
<dbReference type="AlphaFoldDB" id="A0A0D9P2K4"/>
<dbReference type="STRING" id="1291518.A0A0D9P2K4"/>
<feature type="chain" id="PRO_5002341831" description="Mmc protein" evidence="2">
    <location>
        <begin position="19"/>
        <end position="204"/>
    </location>
</feature>
<dbReference type="InterPro" id="IPR038843">
    <property type="entry name" value="Sed1/Spi1"/>
</dbReference>
<gene>
    <name evidence="3" type="ORF">H634G_04703</name>
</gene>
<feature type="compositionally biased region" description="Basic and acidic residues" evidence="1">
    <location>
        <begin position="142"/>
        <end position="153"/>
    </location>
</feature>
<protein>
    <recommendedName>
        <fullName evidence="5">Mmc protein</fullName>
    </recommendedName>
</protein>
<evidence type="ECO:0000256" key="1">
    <source>
        <dbReference type="SAM" id="MobiDB-lite"/>
    </source>
</evidence>
<evidence type="ECO:0000256" key="2">
    <source>
        <dbReference type="SAM" id="SignalP"/>
    </source>
</evidence>
<feature type="compositionally biased region" description="Polar residues" evidence="1">
    <location>
        <begin position="66"/>
        <end position="78"/>
    </location>
</feature>
<dbReference type="PANTHER" id="PTHR35523">
    <property type="entry name" value="CELL WALL PROTEIN SED1"/>
    <property type="match status" value="1"/>
</dbReference>
<reference evidence="4" key="1">
    <citation type="journal article" date="2014" name="BMC Genomics">
        <title>The genome sequence of the biocontrol fungus Metarhizium anisopliae and comparative genomics of Metarhizium species.</title>
        <authorList>
            <person name="Pattemore J.A."/>
            <person name="Hane J.K."/>
            <person name="Williams A.H."/>
            <person name="Wilson B.A."/>
            <person name="Stodart B.J."/>
            <person name="Ash G.J."/>
        </authorList>
    </citation>
    <scope>NUCLEOTIDE SEQUENCE [LARGE SCALE GENOMIC DNA]</scope>
    <source>
        <strain evidence="4">BRIP 53293</strain>
    </source>
</reference>
<dbReference type="GO" id="GO:0009277">
    <property type="term" value="C:fungal-type cell wall"/>
    <property type="evidence" value="ECO:0007669"/>
    <property type="project" value="TreeGrafter"/>
</dbReference>
<keyword evidence="2" id="KW-0732">Signal</keyword>
<keyword evidence="4" id="KW-1185">Reference proteome</keyword>
<feature type="region of interest" description="Disordered" evidence="1">
    <location>
        <begin position="29"/>
        <end position="83"/>
    </location>
</feature>
<feature type="compositionally biased region" description="Low complexity" evidence="1">
    <location>
        <begin position="29"/>
        <end position="40"/>
    </location>
</feature>
<evidence type="ECO:0000313" key="4">
    <source>
        <dbReference type="Proteomes" id="UP000054544"/>
    </source>
</evidence>
<dbReference type="EMBL" id="KE384729">
    <property type="protein sequence ID" value="KJK80464.1"/>
    <property type="molecule type" value="Genomic_DNA"/>
</dbReference>
<organism evidence="3 4">
    <name type="scientific">Metarhizium anisopliae BRIP 53293</name>
    <dbReference type="NCBI Taxonomy" id="1291518"/>
    <lineage>
        <taxon>Eukaryota</taxon>
        <taxon>Fungi</taxon>
        <taxon>Dikarya</taxon>
        <taxon>Ascomycota</taxon>
        <taxon>Pezizomycotina</taxon>
        <taxon>Sordariomycetes</taxon>
        <taxon>Hypocreomycetidae</taxon>
        <taxon>Hypocreales</taxon>
        <taxon>Clavicipitaceae</taxon>
        <taxon>Metarhizium</taxon>
    </lineage>
</organism>
<dbReference type="GO" id="GO:0005199">
    <property type="term" value="F:structural constituent of cell wall"/>
    <property type="evidence" value="ECO:0007669"/>
    <property type="project" value="InterPro"/>
</dbReference>
<evidence type="ECO:0008006" key="5">
    <source>
        <dbReference type="Google" id="ProtNLM"/>
    </source>
</evidence>
<dbReference type="OrthoDB" id="4094614at2759"/>
<evidence type="ECO:0000313" key="3">
    <source>
        <dbReference type="EMBL" id="KJK80464.1"/>
    </source>
</evidence>
<proteinExistence type="predicted"/>
<feature type="signal peptide" evidence="2">
    <location>
        <begin position="1"/>
        <end position="18"/>
    </location>
</feature>
<dbReference type="GO" id="GO:0031505">
    <property type="term" value="P:fungal-type cell wall organization"/>
    <property type="evidence" value="ECO:0007669"/>
    <property type="project" value="InterPro"/>
</dbReference>
<dbReference type="Proteomes" id="UP000054544">
    <property type="component" value="Unassembled WGS sequence"/>
</dbReference>
<dbReference type="PANTHER" id="PTHR35523:SF1">
    <property type="entry name" value="CELL WALL PROTEIN SED1"/>
    <property type="match status" value="1"/>
</dbReference>